<evidence type="ECO:0000313" key="3">
    <source>
        <dbReference type="EMBL" id="ABS64106.1"/>
    </source>
</evidence>
<sequence length="323" mass="36561">MKFPEPRYIDTNGIKMAVYEDGPKDGVPVLLSHGWPELAYSWRHQIPALAKAGFRVIAPDQRGYGNTGGPKGEENVPLYDIEHLTGDLTGLLDALEIDKAVYCGHDWGGMVVWQSALMHPDRVAGVIGVNTPFLPRSPVDPIMAMRMMFGEDMYIVYFQKFGVAEQKVGADTKRTLNFLYRRSGITMQEWEKLPSSDKNLAFIKALDTPESEWRGKPLLNEEELAYYTAAFEKSGWEGGINWYRNFTRNWERSAGLVQKVTAPALMISAADDVVLSPAMTEGMEQYVPDLEKHIIADCGHWTQAEKPEELNRLMIDWLKRRFG</sequence>
<dbReference type="InterPro" id="IPR000073">
    <property type="entry name" value="AB_hydrolase_1"/>
</dbReference>
<dbReference type="Pfam" id="PF00561">
    <property type="entry name" value="Abhydrolase_1"/>
    <property type="match status" value="1"/>
</dbReference>
<dbReference type="AlphaFoldDB" id="A7HW23"/>
<evidence type="ECO:0000313" key="4">
    <source>
        <dbReference type="Proteomes" id="UP000006377"/>
    </source>
</evidence>
<feature type="domain" description="AB hydrolase-1" evidence="2">
    <location>
        <begin position="28"/>
        <end position="307"/>
    </location>
</feature>
<dbReference type="RefSeq" id="WP_012111417.1">
    <property type="nucleotide sequence ID" value="NC_009719.1"/>
</dbReference>
<dbReference type="STRING" id="402881.Plav_2497"/>
<keyword evidence="4" id="KW-1185">Reference proteome</keyword>
<dbReference type="ESTHER" id="parl1-a7hw23">
    <property type="family name" value="Epoxide_hydrolase"/>
</dbReference>
<dbReference type="Proteomes" id="UP000006377">
    <property type="component" value="Chromosome"/>
</dbReference>
<dbReference type="InterPro" id="IPR000639">
    <property type="entry name" value="Epox_hydrolase-like"/>
</dbReference>
<protein>
    <submittedName>
        <fullName evidence="3">Alpha/beta hydrolase fold</fullName>
    </submittedName>
</protein>
<dbReference type="OrthoDB" id="9812774at2"/>
<dbReference type="KEGG" id="pla:Plav_2497"/>
<keyword evidence="1 3" id="KW-0378">Hydrolase</keyword>
<dbReference type="PANTHER" id="PTHR43329">
    <property type="entry name" value="EPOXIDE HYDROLASE"/>
    <property type="match status" value="1"/>
</dbReference>
<dbReference type="GO" id="GO:0016787">
    <property type="term" value="F:hydrolase activity"/>
    <property type="evidence" value="ECO:0007669"/>
    <property type="project" value="UniProtKB-KW"/>
</dbReference>
<dbReference type="EMBL" id="CP000774">
    <property type="protein sequence ID" value="ABS64106.1"/>
    <property type="molecule type" value="Genomic_DNA"/>
</dbReference>
<proteinExistence type="predicted"/>
<dbReference type="PRINTS" id="PR00412">
    <property type="entry name" value="EPOXHYDRLASE"/>
</dbReference>
<evidence type="ECO:0000256" key="1">
    <source>
        <dbReference type="ARBA" id="ARBA00022801"/>
    </source>
</evidence>
<dbReference type="HOGENOM" id="CLU_020336_7_2_5"/>
<dbReference type="Gene3D" id="3.40.50.1820">
    <property type="entry name" value="alpha/beta hydrolase"/>
    <property type="match status" value="1"/>
</dbReference>
<dbReference type="InterPro" id="IPR029058">
    <property type="entry name" value="AB_hydrolase_fold"/>
</dbReference>
<reference evidence="3 4" key="1">
    <citation type="journal article" date="2011" name="Stand. Genomic Sci.">
        <title>Complete genome sequence of Parvibaculum lavamentivorans type strain (DS-1(T)).</title>
        <authorList>
            <person name="Schleheck D."/>
            <person name="Weiss M."/>
            <person name="Pitluck S."/>
            <person name="Bruce D."/>
            <person name="Land M.L."/>
            <person name="Han S."/>
            <person name="Saunders E."/>
            <person name="Tapia R."/>
            <person name="Detter C."/>
            <person name="Brettin T."/>
            <person name="Han J."/>
            <person name="Woyke T."/>
            <person name="Goodwin L."/>
            <person name="Pennacchio L."/>
            <person name="Nolan M."/>
            <person name="Cook A.M."/>
            <person name="Kjelleberg S."/>
            <person name="Thomas T."/>
        </authorList>
    </citation>
    <scope>NUCLEOTIDE SEQUENCE [LARGE SCALE GENOMIC DNA]</scope>
    <source>
        <strain evidence="4">DS-1 / DSM 13023 / NCIMB 13966</strain>
    </source>
</reference>
<gene>
    <name evidence="3" type="ordered locus">Plav_2497</name>
</gene>
<accession>A7HW23</accession>
<dbReference type="eggNOG" id="COG2267">
    <property type="taxonomic scope" value="Bacteria"/>
</dbReference>
<organism evidence="3 4">
    <name type="scientific">Parvibaculum lavamentivorans (strain DS-1 / DSM 13023 / NCIMB 13966)</name>
    <dbReference type="NCBI Taxonomy" id="402881"/>
    <lineage>
        <taxon>Bacteria</taxon>
        <taxon>Pseudomonadati</taxon>
        <taxon>Pseudomonadota</taxon>
        <taxon>Alphaproteobacteria</taxon>
        <taxon>Hyphomicrobiales</taxon>
        <taxon>Parvibaculaceae</taxon>
        <taxon>Parvibaculum</taxon>
    </lineage>
</organism>
<dbReference type="SUPFAM" id="SSF53474">
    <property type="entry name" value="alpha/beta-Hydrolases"/>
    <property type="match status" value="1"/>
</dbReference>
<name>A7HW23_PARL1</name>
<dbReference type="PRINTS" id="PR00111">
    <property type="entry name" value="ABHYDROLASE"/>
</dbReference>
<evidence type="ECO:0000259" key="2">
    <source>
        <dbReference type="Pfam" id="PF00561"/>
    </source>
</evidence>